<dbReference type="InterPro" id="IPR014982">
    <property type="entry name" value="GSCFA"/>
</dbReference>
<dbReference type="Pfam" id="PF08885">
    <property type="entry name" value="GSCFA"/>
    <property type="match status" value="1"/>
</dbReference>
<dbReference type="EMBL" id="JAEPRQ010000001">
    <property type="protein sequence ID" value="MBK4214510.1"/>
    <property type="molecule type" value="Genomic_DNA"/>
</dbReference>
<accession>A0A934SBX5</accession>
<name>A0A934SBX5_9RHOB</name>
<keyword evidence="3" id="KW-1185">Reference proteome</keyword>
<protein>
    <submittedName>
        <fullName evidence="2">GSCFA domain-containing protein</fullName>
    </submittedName>
</protein>
<evidence type="ECO:0000259" key="1">
    <source>
        <dbReference type="Pfam" id="PF08885"/>
    </source>
</evidence>
<comment type="caution">
    <text evidence="2">The sequence shown here is derived from an EMBL/GenBank/DDBJ whole genome shotgun (WGS) entry which is preliminary data.</text>
</comment>
<evidence type="ECO:0000313" key="3">
    <source>
        <dbReference type="Proteomes" id="UP000640485"/>
    </source>
</evidence>
<dbReference type="RefSeq" id="WP_200683167.1">
    <property type="nucleotide sequence ID" value="NZ_JAEPRQ010000001.1"/>
</dbReference>
<gene>
    <name evidence="2" type="ORF">JJJ17_01075</name>
</gene>
<organism evidence="2 3">
    <name type="scientific">Paracoccus caeni</name>
    <dbReference type="NCBI Taxonomy" id="657651"/>
    <lineage>
        <taxon>Bacteria</taxon>
        <taxon>Pseudomonadati</taxon>
        <taxon>Pseudomonadota</taxon>
        <taxon>Alphaproteobacteria</taxon>
        <taxon>Rhodobacterales</taxon>
        <taxon>Paracoccaceae</taxon>
        <taxon>Paracoccus</taxon>
    </lineage>
</organism>
<evidence type="ECO:0000313" key="2">
    <source>
        <dbReference type="EMBL" id="MBK4214510.1"/>
    </source>
</evidence>
<sequence length="345" mass="37765">MTHPYSDLPPNAFWRSGVAEETLTPEALYRPKFPLGPDAAIATAGSCFAQHIGRFLHTSGLNLLDVEPPLNDEAPGLARQYGYGIYSARYGNIYTTRQLLQLLEDAASGHVDGDLVWEHQGRFHDALRPAIEPEGFVSVEETLALRRAHLAAVDRLIGQATHLIFTLGLCECWADRQSGRVYPIAPGVIAGEYDAYRHHLLRLGYPDLMDDLIAIRAALHRRNPGLRMILTVSPVPLTATATGQHVLTATTEAKSLLRAVAGAFAEGLEDVDYFPAYEIVMNPAAKGAFFMPNLREVSQEGVDAVMTVFRHAHGIAVAETPDAPSRATPAEELLCEEVLIEALRR</sequence>
<dbReference type="AlphaFoldDB" id="A0A934SBX5"/>
<feature type="domain" description="GSCFA" evidence="1">
    <location>
        <begin position="41"/>
        <end position="309"/>
    </location>
</feature>
<dbReference type="Proteomes" id="UP000640485">
    <property type="component" value="Unassembled WGS sequence"/>
</dbReference>
<proteinExistence type="predicted"/>
<reference evidence="2" key="1">
    <citation type="submission" date="2021-01" db="EMBL/GenBank/DDBJ databases">
        <title>Paracoccus amoyensis sp. nov., isolated from the surface seawater along the coast of Xiamen Island, China.</title>
        <authorList>
            <person name="Lyu L."/>
        </authorList>
    </citation>
    <scope>NUCLEOTIDE SEQUENCE</scope>
    <source>
        <strain evidence="2">MJ17</strain>
    </source>
</reference>